<comment type="caution">
    <text evidence="16">The sequence shown here is derived from an EMBL/GenBank/DDBJ whole genome shotgun (WGS) entry which is preliminary data.</text>
</comment>
<dbReference type="AlphaFoldDB" id="A0A964T821"/>
<keyword evidence="9" id="KW-0511">Multifunctional enzyme</keyword>
<dbReference type="GO" id="GO:0030288">
    <property type="term" value="C:outer membrane-bounded periplasmic space"/>
    <property type="evidence" value="ECO:0007669"/>
    <property type="project" value="TreeGrafter"/>
</dbReference>
<dbReference type="GO" id="GO:0006508">
    <property type="term" value="P:proteolysis"/>
    <property type="evidence" value="ECO:0007669"/>
    <property type="project" value="UniProtKB-KW"/>
</dbReference>
<gene>
    <name evidence="16" type="ORF">E4O86_21220</name>
</gene>
<keyword evidence="5" id="KW-0645">Protease</keyword>
<keyword evidence="8" id="KW-0378">Hydrolase</keyword>
<sequence length="781" mass="79522">MPSLKALGPGPALQAVAAAAPPSPSAPEAGDTAAPADAGRETAPDRVPAAESGAAEADAPRRAATEPPRHLDFVPALDGQVPARGRGGVRRFLGKAAGVSLGLALVVAAVGIWIGRDLPFGFVNGGPGAAATVLAAADGSPVAPVSAPLAAGDLPDDLANAVLVAVDRQFFDQNGIDFSGVWSVVWSGLVGRSGEETGSLAQQLSRSAFIAKDASLKRRLQEAVLTAALEWRLDRRAILSRFLDGASFGNAAIGVRSAARIYFDKDVADLDLPESAFLAGLLGAPPGFDPRGADAAEAVRRANGVIDGMRGQGFVAPDRAEAAKADPARPVGAAAPGGWYAEWVQGQAQQRFGPILGEFRIGTTLRPDLQEKAEAAVRKGLATLRPEQKVGQVALVAMTYDGAVVAMVGGRSAAEGGPNRATEVRRELGSAGSLFVYLAAIRAGWTPNDRLLDAPLRVEQWRPGTGSADTDVVDLKGAFARSLHGPTRRLASEVGTSEVLVAARNLGLDVPFGGGAADSIEDVRASLLELTGAYASIAAGSGPVRPYGLASVSAPATGGEPLSVRPAGLGQRIEQGPALVQLLENVVTEGTGQRAALGRFAAGKTGTSRDFRDAWFVGFTDDLVAGVWVGNDDGSPMNGMTGGELPAVIWRDFMVAAGGAGNGPARLGRLDPPKDQIAGESSAAPGRAAASFSADGPLTTEGLGLLHETEDAISSASAEEARGVPVLPVAPLQEQGSPAIKRTGSAASRSAGLPGGAWKSGTGVHSGNRVRRAAPSSAPRR</sequence>
<dbReference type="EC" id="2.4.99.28" evidence="10"/>
<feature type="region of interest" description="Disordered" evidence="12">
    <location>
        <begin position="729"/>
        <end position="781"/>
    </location>
</feature>
<evidence type="ECO:0000256" key="1">
    <source>
        <dbReference type="ARBA" id="ARBA00004752"/>
    </source>
</evidence>
<feature type="domain" description="Glycosyl transferase family 51" evidence="15">
    <location>
        <begin position="150"/>
        <end position="309"/>
    </location>
</feature>
<dbReference type="Proteomes" id="UP000773614">
    <property type="component" value="Unassembled WGS sequence"/>
</dbReference>
<evidence type="ECO:0000256" key="6">
    <source>
        <dbReference type="ARBA" id="ARBA00022676"/>
    </source>
</evidence>
<dbReference type="GO" id="GO:0008955">
    <property type="term" value="F:peptidoglycan glycosyltransferase activity"/>
    <property type="evidence" value="ECO:0007669"/>
    <property type="project" value="UniProtKB-EC"/>
</dbReference>
<dbReference type="PANTHER" id="PTHR32282">
    <property type="entry name" value="BINDING PROTEIN TRANSPEPTIDASE, PUTATIVE-RELATED"/>
    <property type="match status" value="1"/>
</dbReference>
<evidence type="ECO:0000256" key="2">
    <source>
        <dbReference type="ARBA" id="ARBA00007090"/>
    </source>
</evidence>
<protein>
    <recommendedName>
        <fullName evidence="10">peptidoglycan glycosyltransferase</fullName>
        <ecNumber evidence="10">2.4.99.28</ecNumber>
    </recommendedName>
</protein>
<evidence type="ECO:0000256" key="5">
    <source>
        <dbReference type="ARBA" id="ARBA00022670"/>
    </source>
</evidence>
<comment type="similarity">
    <text evidence="3">In the N-terminal section; belongs to the glycosyltransferase 51 family.</text>
</comment>
<feature type="compositionally biased region" description="Basic and acidic residues" evidence="12">
    <location>
        <begin position="58"/>
        <end position="72"/>
    </location>
</feature>
<keyword evidence="17" id="KW-1185">Reference proteome</keyword>
<keyword evidence="4" id="KW-0121">Carboxypeptidase</keyword>
<evidence type="ECO:0000313" key="17">
    <source>
        <dbReference type="Proteomes" id="UP000773614"/>
    </source>
</evidence>
<dbReference type="InterPro" id="IPR050396">
    <property type="entry name" value="Glycosyltr_51/Transpeptidase"/>
</dbReference>
<feature type="transmembrane region" description="Helical" evidence="13">
    <location>
        <begin position="92"/>
        <end position="114"/>
    </location>
</feature>
<dbReference type="PANTHER" id="PTHR32282:SF33">
    <property type="entry name" value="PEPTIDOGLYCAN GLYCOSYLTRANSFERASE"/>
    <property type="match status" value="1"/>
</dbReference>
<evidence type="ECO:0000259" key="14">
    <source>
        <dbReference type="Pfam" id="PF00905"/>
    </source>
</evidence>
<proteinExistence type="inferred from homology"/>
<dbReference type="Pfam" id="PF00905">
    <property type="entry name" value="Transpeptidase"/>
    <property type="match status" value="1"/>
</dbReference>
<evidence type="ECO:0000256" key="9">
    <source>
        <dbReference type="ARBA" id="ARBA00023268"/>
    </source>
</evidence>
<dbReference type="RefSeq" id="WP_161142557.1">
    <property type="nucleotide sequence ID" value="NZ_SPKJ01000138.1"/>
</dbReference>
<feature type="compositionally biased region" description="Low complexity" evidence="12">
    <location>
        <begin position="1"/>
        <end position="20"/>
    </location>
</feature>
<reference evidence="16" key="1">
    <citation type="submission" date="2019-03" db="EMBL/GenBank/DDBJ databases">
        <title>Afifella sp. nov., isolated from activated sludge.</title>
        <authorList>
            <person name="Li Q."/>
            <person name="Liu Y."/>
        </authorList>
    </citation>
    <scope>NUCLEOTIDE SEQUENCE</scope>
    <source>
        <strain evidence="16">L72</strain>
    </source>
</reference>
<evidence type="ECO:0000259" key="15">
    <source>
        <dbReference type="Pfam" id="PF00912"/>
    </source>
</evidence>
<evidence type="ECO:0000256" key="11">
    <source>
        <dbReference type="ARBA" id="ARBA00049902"/>
    </source>
</evidence>
<evidence type="ECO:0000256" key="13">
    <source>
        <dbReference type="SAM" id="Phobius"/>
    </source>
</evidence>
<keyword evidence="6" id="KW-0328">Glycosyltransferase</keyword>
<dbReference type="Gene3D" id="1.10.3810.10">
    <property type="entry name" value="Biosynthetic peptidoglycan transglycosylase-like"/>
    <property type="match status" value="1"/>
</dbReference>
<keyword evidence="13" id="KW-1133">Transmembrane helix</keyword>
<feature type="domain" description="Penicillin-binding protein transpeptidase" evidence="14">
    <location>
        <begin position="396"/>
        <end position="621"/>
    </location>
</feature>
<keyword evidence="7" id="KW-0808">Transferase</keyword>
<dbReference type="InterPro" id="IPR036950">
    <property type="entry name" value="PBP_transglycosylase"/>
</dbReference>
<evidence type="ECO:0000256" key="8">
    <source>
        <dbReference type="ARBA" id="ARBA00022801"/>
    </source>
</evidence>
<comment type="similarity">
    <text evidence="2">In the C-terminal section; belongs to the transpeptidase family.</text>
</comment>
<dbReference type="SUPFAM" id="SSF56601">
    <property type="entry name" value="beta-lactamase/transpeptidase-like"/>
    <property type="match status" value="1"/>
</dbReference>
<name>A0A964T821_9HYPH</name>
<dbReference type="InterPro" id="IPR023346">
    <property type="entry name" value="Lysozyme-like_dom_sf"/>
</dbReference>
<evidence type="ECO:0000256" key="3">
    <source>
        <dbReference type="ARBA" id="ARBA00007739"/>
    </source>
</evidence>
<feature type="region of interest" description="Disordered" evidence="12">
    <location>
        <begin position="1"/>
        <end position="75"/>
    </location>
</feature>
<evidence type="ECO:0000256" key="10">
    <source>
        <dbReference type="ARBA" id="ARBA00044770"/>
    </source>
</evidence>
<comment type="catalytic activity">
    <reaction evidence="11">
        <text>[GlcNAc-(1-&gt;4)-Mur2Ac(oyl-L-Ala-gamma-D-Glu-L-Lys-D-Ala-D-Ala)](n)-di-trans,octa-cis-undecaprenyl diphosphate + beta-D-GlcNAc-(1-&gt;4)-Mur2Ac(oyl-L-Ala-gamma-D-Glu-L-Lys-D-Ala-D-Ala)-di-trans,octa-cis-undecaprenyl diphosphate = [GlcNAc-(1-&gt;4)-Mur2Ac(oyl-L-Ala-gamma-D-Glu-L-Lys-D-Ala-D-Ala)](n+1)-di-trans,octa-cis-undecaprenyl diphosphate + di-trans,octa-cis-undecaprenyl diphosphate + H(+)</text>
        <dbReference type="Rhea" id="RHEA:23708"/>
        <dbReference type="Rhea" id="RHEA-COMP:9602"/>
        <dbReference type="Rhea" id="RHEA-COMP:9603"/>
        <dbReference type="ChEBI" id="CHEBI:15378"/>
        <dbReference type="ChEBI" id="CHEBI:58405"/>
        <dbReference type="ChEBI" id="CHEBI:60033"/>
        <dbReference type="ChEBI" id="CHEBI:78435"/>
        <dbReference type="EC" id="2.4.99.28"/>
    </reaction>
</comment>
<keyword evidence="13" id="KW-0812">Transmembrane</keyword>
<dbReference type="InterPro" id="IPR001264">
    <property type="entry name" value="Glyco_trans_51"/>
</dbReference>
<keyword evidence="13" id="KW-0472">Membrane</keyword>
<feature type="compositionally biased region" description="Low complexity" evidence="12">
    <location>
        <begin position="678"/>
        <end position="695"/>
    </location>
</feature>
<feature type="region of interest" description="Disordered" evidence="12">
    <location>
        <begin position="664"/>
        <end position="695"/>
    </location>
</feature>
<evidence type="ECO:0000256" key="4">
    <source>
        <dbReference type="ARBA" id="ARBA00022645"/>
    </source>
</evidence>
<dbReference type="InterPro" id="IPR012338">
    <property type="entry name" value="Beta-lactam/transpept-like"/>
</dbReference>
<dbReference type="Gene3D" id="3.40.710.10">
    <property type="entry name" value="DD-peptidase/beta-lactamase superfamily"/>
    <property type="match status" value="1"/>
</dbReference>
<dbReference type="OrthoDB" id="9766909at2"/>
<dbReference type="InterPro" id="IPR001460">
    <property type="entry name" value="PCN-bd_Tpept"/>
</dbReference>
<dbReference type="Pfam" id="PF00912">
    <property type="entry name" value="Transgly"/>
    <property type="match status" value="1"/>
</dbReference>
<dbReference type="GO" id="GO:0008658">
    <property type="term" value="F:penicillin binding"/>
    <property type="evidence" value="ECO:0007669"/>
    <property type="project" value="InterPro"/>
</dbReference>
<evidence type="ECO:0000313" key="16">
    <source>
        <dbReference type="EMBL" id="MYZ50233.1"/>
    </source>
</evidence>
<dbReference type="GO" id="GO:0009252">
    <property type="term" value="P:peptidoglycan biosynthetic process"/>
    <property type="evidence" value="ECO:0007669"/>
    <property type="project" value="TreeGrafter"/>
</dbReference>
<dbReference type="GO" id="GO:0004180">
    <property type="term" value="F:carboxypeptidase activity"/>
    <property type="evidence" value="ECO:0007669"/>
    <property type="project" value="UniProtKB-KW"/>
</dbReference>
<organism evidence="16 17">
    <name type="scientific">Propylenella binzhouense</name>
    <dbReference type="NCBI Taxonomy" id="2555902"/>
    <lineage>
        <taxon>Bacteria</taxon>
        <taxon>Pseudomonadati</taxon>
        <taxon>Pseudomonadota</taxon>
        <taxon>Alphaproteobacteria</taxon>
        <taxon>Hyphomicrobiales</taxon>
        <taxon>Propylenellaceae</taxon>
        <taxon>Propylenella</taxon>
    </lineage>
</organism>
<evidence type="ECO:0000256" key="12">
    <source>
        <dbReference type="SAM" id="MobiDB-lite"/>
    </source>
</evidence>
<dbReference type="EMBL" id="SPKJ01000138">
    <property type="protein sequence ID" value="MYZ50233.1"/>
    <property type="molecule type" value="Genomic_DNA"/>
</dbReference>
<comment type="pathway">
    <text evidence="1">Cell wall biogenesis; peptidoglycan biosynthesis.</text>
</comment>
<dbReference type="SUPFAM" id="SSF53955">
    <property type="entry name" value="Lysozyme-like"/>
    <property type="match status" value="1"/>
</dbReference>
<evidence type="ECO:0000256" key="7">
    <source>
        <dbReference type="ARBA" id="ARBA00022679"/>
    </source>
</evidence>
<accession>A0A964T821</accession>